<evidence type="ECO:0000313" key="7">
    <source>
        <dbReference type="EMBL" id="EEU30235.1"/>
    </source>
</evidence>
<feature type="transmembrane region" description="Helical" evidence="6">
    <location>
        <begin position="12"/>
        <end position="33"/>
    </location>
</feature>
<dbReference type="HOGENOM" id="CLU_007946_15_12_9"/>
<keyword evidence="3 6" id="KW-0812">Transmembrane</keyword>
<feature type="transmembrane region" description="Helical" evidence="6">
    <location>
        <begin position="197"/>
        <end position="216"/>
    </location>
</feature>
<evidence type="ECO:0000256" key="2">
    <source>
        <dbReference type="ARBA" id="ARBA00022475"/>
    </source>
</evidence>
<evidence type="ECO:0000256" key="4">
    <source>
        <dbReference type="ARBA" id="ARBA00022989"/>
    </source>
</evidence>
<proteinExistence type="predicted"/>
<keyword evidence="5 6" id="KW-0472">Membrane</keyword>
<feature type="transmembrane region" description="Helical" evidence="6">
    <location>
        <begin position="130"/>
        <end position="147"/>
    </location>
</feature>
<dbReference type="InterPro" id="IPR002293">
    <property type="entry name" value="AA/rel_permease1"/>
</dbReference>
<keyword evidence="8" id="KW-1185">Reference proteome</keyword>
<dbReference type="eggNOG" id="COG0531">
    <property type="taxonomic scope" value="Bacteria"/>
</dbReference>
<organism evidence="7 8">
    <name type="scientific">Limosilactobacillus coleohominis 101-4-CHN</name>
    <dbReference type="NCBI Taxonomy" id="575594"/>
    <lineage>
        <taxon>Bacteria</taxon>
        <taxon>Bacillati</taxon>
        <taxon>Bacillota</taxon>
        <taxon>Bacilli</taxon>
        <taxon>Lactobacillales</taxon>
        <taxon>Lactobacillaceae</taxon>
        <taxon>Limosilactobacillus</taxon>
    </lineage>
</organism>
<feature type="transmembrane region" description="Helical" evidence="6">
    <location>
        <begin position="45"/>
        <end position="66"/>
    </location>
</feature>
<name>C7XV69_9LACO</name>
<dbReference type="GO" id="GO:0022857">
    <property type="term" value="F:transmembrane transporter activity"/>
    <property type="evidence" value="ECO:0007669"/>
    <property type="project" value="InterPro"/>
</dbReference>
<evidence type="ECO:0000256" key="1">
    <source>
        <dbReference type="ARBA" id="ARBA00004651"/>
    </source>
</evidence>
<comment type="subcellular location">
    <subcellularLocation>
        <location evidence="1">Cell membrane</location>
        <topology evidence="1">Multi-pass membrane protein</topology>
    </subcellularLocation>
</comment>
<accession>C7XV69</accession>
<dbReference type="GO" id="GO:0005886">
    <property type="term" value="C:plasma membrane"/>
    <property type="evidence" value="ECO:0007669"/>
    <property type="project" value="UniProtKB-SubCell"/>
</dbReference>
<reference evidence="7 8" key="1">
    <citation type="submission" date="2009-06" db="EMBL/GenBank/DDBJ databases">
        <title>The Genome Sequence of Lactobacillus coleohominis strain 101-4-CHN.</title>
        <authorList>
            <consortium name="The Broad Institute Genome Sequencing Platform"/>
            <person name="Ward D."/>
            <person name="Young S.K."/>
            <person name="Zeng Q."/>
            <person name="Koehrsen M."/>
            <person name="Alvarado L."/>
            <person name="Berlin A."/>
            <person name="Borenstein D."/>
            <person name="Chen Z."/>
            <person name="Engels R."/>
            <person name="Freedman E."/>
            <person name="Gellesch M."/>
            <person name="Goldberg J."/>
            <person name="Griggs A."/>
            <person name="Gujja S."/>
            <person name="Heiman D."/>
            <person name="Hepburn T."/>
            <person name="Howarth C."/>
            <person name="Jen D."/>
            <person name="Larson L."/>
            <person name="Lewis B."/>
            <person name="Mehta T."/>
            <person name="Park D."/>
            <person name="Pearson M."/>
            <person name="Roberts A."/>
            <person name="Saif S."/>
            <person name="Shea T."/>
            <person name="Shenoy N."/>
            <person name="Sisk P."/>
            <person name="Stolte C."/>
            <person name="Sykes S."/>
            <person name="Walk T."/>
            <person name="White J."/>
            <person name="Yandava C."/>
            <person name="Liu Y."/>
            <person name="Xu Q."/>
            <person name="Lander E."/>
            <person name="Nusbaum C."/>
            <person name="Galagan J."/>
            <person name="Birren B."/>
        </authorList>
    </citation>
    <scope>NUCLEOTIDE SEQUENCE [LARGE SCALE GENOMIC DNA]</scope>
    <source>
        <strain evidence="7 8">101-4-CHN</strain>
    </source>
</reference>
<evidence type="ECO:0000256" key="3">
    <source>
        <dbReference type="ARBA" id="ARBA00022692"/>
    </source>
</evidence>
<dbReference type="EMBL" id="GG698803">
    <property type="protein sequence ID" value="EEU30235.1"/>
    <property type="molecule type" value="Genomic_DNA"/>
</dbReference>
<feature type="transmembrane region" description="Helical" evidence="6">
    <location>
        <begin position="322"/>
        <end position="340"/>
    </location>
</feature>
<feature type="transmembrane region" description="Helical" evidence="6">
    <location>
        <begin position="405"/>
        <end position="424"/>
    </location>
</feature>
<dbReference type="Gene3D" id="1.20.1740.10">
    <property type="entry name" value="Amino acid/polyamine transporter I"/>
    <property type="match status" value="1"/>
</dbReference>
<dbReference type="PIRSF" id="PIRSF006060">
    <property type="entry name" value="AA_transporter"/>
    <property type="match status" value="1"/>
</dbReference>
<dbReference type="Proteomes" id="UP000003987">
    <property type="component" value="Unassembled WGS sequence"/>
</dbReference>
<evidence type="ECO:0000313" key="8">
    <source>
        <dbReference type="Proteomes" id="UP000003987"/>
    </source>
</evidence>
<dbReference type="Pfam" id="PF13520">
    <property type="entry name" value="AA_permease_2"/>
    <property type="match status" value="1"/>
</dbReference>
<keyword evidence="2" id="KW-1003">Cell membrane</keyword>
<keyword evidence="4 6" id="KW-1133">Transmembrane helix</keyword>
<feature type="transmembrane region" description="Helical" evidence="6">
    <location>
        <begin position="379"/>
        <end position="399"/>
    </location>
</feature>
<dbReference type="OrthoDB" id="3181223at2"/>
<sequence>MSVKSSSVERQMGFWSIVLFGVNGILGSGIFLLPGQGYNLFGPASILALLADAVLVFMIGLCFAECAGRFKETGGAYLYAKKAFGPFIGYEVGVVTWAIRIIAEGTLYVAIATAIGGVYKPWATTTAKNIIVTIIGIILICINMTGVKTSAIFNNVVTVAKLVPILLVAIVGLFFLHPANFTPFFLPGSSANGFANATITLFMVFTGIESLVITAGNMKDASKNLPRALLLVIIAVALIYVLVVVSCVGILGSGLAKSSVPLQDAAQAVAGRAGEAVIIVGTFLSMGGLALNSSFISPRLAASLADNHQMPKKLGAENSKGAPYVAIVIHTLLAMAIAWSGSYLTLVNISVVSRFAQYIPTCIAVMVFRKTMKDKKSSFTIPGGWIIPILAVIVSVWLLAHAKPFQLIAGFGALFIILPFYFITGQNKRDKARKEQGE</sequence>
<feature type="transmembrane region" description="Helical" evidence="6">
    <location>
        <begin position="159"/>
        <end position="177"/>
    </location>
</feature>
<dbReference type="InterPro" id="IPR050367">
    <property type="entry name" value="APC_superfamily"/>
</dbReference>
<dbReference type="PANTHER" id="PTHR42770">
    <property type="entry name" value="AMINO ACID TRANSPORTER-RELATED"/>
    <property type="match status" value="1"/>
</dbReference>
<feature type="transmembrane region" description="Helical" evidence="6">
    <location>
        <begin position="87"/>
        <end position="110"/>
    </location>
</feature>
<protein>
    <submittedName>
        <fullName evidence="7">Amino acid permease</fullName>
    </submittedName>
</protein>
<evidence type="ECO:0000256" key="6">
    <source>
        <dbReference type="SAM" id="Phobius"/>
    </source>
</evidence>
<gene>
    <name evidence="7" type="ORF">HMPREF0501_00613</name>
</gene>
<feature type="transmembrane region" description="Helical" evidence="6">
    <location>
        <begin position="228"/>
        <end position="256"/>
    </location>
</feature>
<dbReference type="STRING" id="575594.HMPREF0501_00613"/>
<evidence type="ECO:0000256" key="5">
    <source>
        <dbReference type="ARBA" id="ARBA00023136"/>
    </source>
</evidence>
<dbReference type="AlphaFoldDB" id="C7XV69"/>
<dbReference type="PANTHER" id="PTHR42770:SF18">
    <property type="entry name" value="ARGININE_AGMATINE ANTIPORTER"/>
    <property type="match status" value="1"/>
</dbReference>
<dbReference type="RefSeq" id="WP_006916411.1">
    <property type="nucleotide sequence ID" value="NZ_GG698803.1"/>
</dbReference>